<protein>
    <submittedName>
        <fullName evidence="1">NHLP leader peptide domain protein</fullName>
    </submittedName>
</protein>
<dbReference type="Proteomes" id="UP001432180">
    <property type="component" value="Chromosome"/>
</dbReference>
<name>A0ABZ0S7V8_9GAMM</name>
<organism evidence="1 2">
    <name type="scientific">Thiorhodovibrio winogradskyi</name>
    <dbReference type="NCBI Taxonomy" id="77007"/>
    <lineage>
        <taxon>Bacteria</taxon>
        <taxon>Pseudomonadati</taxon>
        <taxon>Pseudomonadota</taxon>
        <taxon>Gammaproteobacteria</taxon>
        <taxon>Chromatiales</taxon>
        <taxon>Chromatiaceae</taxon>
        <taxon>Thiorhodovibrio</taxon>
    </lineage>
</organism>
<proteinExistence type="predicted"/>
<dbReference type="EMBL" id="CP121472">
    <property type="protein sequence ID" value="WPL16599.1"/>
    <property type="molecule type" value="Genomic_DNA"/>
</dbReference>
<dbReference type="SUPFAM" id="SSF56209">
    <property type="entry name" value="Nitrile hydratase alpha chain"/>
    <property type="match status" value="1"/>
</dbReference>
<dbReference type="Gene3D" id="3.90.330.10">
    <property type="entry name" value="Nitrile hydratase alpha /Thiocyanate hydrolase gamma"/>
    <property type="match status" value="1"/>
</dbReference>
<evidence type="ECO:0000313" key="2">
    <source>
        <dbReference type="Proteomes" id="UP001432180"/>
    </source>
</evidence>
<sequence>MTHIFNERLLADPAGTLAVEGMPVPEGLILRLLEDSAREPRLVIPDRPKDIRGDTLVDVAGGRINLHIKKILKHCLGVFYHCISTIRTWHHFQ</sequence>
<gene>
    <name evidence="1" type="ORF">Thiowin_01566</name>
</gene>
<accession>A0ABZ0S7V8</accession>
<dbReference type="InterPro" id="IPR036648">
    <property type="entry name" value="CN_Hdrase_a/SCN_Hdrase_g_sf"/>
</dbReference>
<reference evidence="1 2" key="1">
    <citation type="journal article" date="2023" name="Microorganisms">
        <title>Thiorhodovibrio frisius and Trv. litoralis spp. nov., Two Novel Members from a Clade of Fastidious Purple Sulfur Bacteria That Exhibit Unique Red-Shifted Light-Harvesting Capabilities.</title>
        <authorList>
            <person name="Methner A."/>
            <person name="Kuzyk S.B."/>
            <person name="Petersen J."/>
            <person name="Bauer S."/>
            <person name="Brinkmann H."/>
            <person name="Sichau K."/>
            <person name="Wanner G."/>
            <person name="Wolf J."/>
            <person name="Neumann-Schaal M."/>
            <person name="Henke P."/>
            <person name="Tank M."/>
            <person name="Sproer C."/>
            <person name="Bunk B."/>
            <person name="Overmann J."/>
        </authorList>
    </citation>
    <scope>NUCLEOTIDE SEQUENCE [LARGE SCALE GENOMIC DNA]</scope>
    <source>
        <strain evidence="1 2">DSM 6702</strain>
    </source>
</reference>
<evidence type="ECO:0000313" key="1">
    <source>
        <dbReference type="EMBL" id="WPL16599.1"/>
    </source>
</evidence>
<keyword evidence="2" id="KW-1185">Reference proteome</keyword>